<reference evidence="4 5" key="1">
    <citation type="journal article" date="2017" name="Genome Announc.">
        <title>Draft Genome Sequences of Salinivibrio proteolyticus, Salinivibrio sharmensis, Salinivibrio siamensis, Salinivibrio costicola subsp. alcaliphilus, Salinivibrio costicola subsp. vallismortis, and 29 New Isolates Belonging to the Genus Salinivibrio.</title>
        <authorList>
            <person name="Lopez-Hermoso C."/>
            <person name="de la Haba R.R."/>
            <person name="Sanchez-Porro C."/>
            <person name="Bayliss S.C."/>
            <person name="Feil E.J."/>
            <person name="Ventosa A."/>
        </authorList>
    </citation>
    <scope>NUCLEOTIDE SEQUENCE [LARGE SCALE GENOMIC DNA]</scope>
    <source>
        <strain evidence="2 5">AL184</strain>
        <strain evidence="3 4">IC202</strain>
    </source>
</reference>
<dbReference type="EMBL" id="MUEO01000036">
    <property type="protein sequence ID" value="OOE42709.1"/>
    <property type="molecule type" value="Genomic_DNA"/>
</dbReference>
<keyword evidence="1" id="KW-0812">Transmembrane</keyword>
<dbReference type="AlphaFoldDB" id="A0AB36K4D5"/>
<dbReference type="Pfam" id="PF05545">
    <property type="entry name" value="FixQ"/>
    <property type="match status" value="1"/>
</dbReference>
<gene>
    <name evidence="2" type="ORF">BZG00_00815</name>
    <name evidence="3" type="ORF">BZG09_12800</name>
</gene>
<dbReference type="CDD" id="cd01324">
    <property type="entry name" value="cbb3_Oxidase_CcoQ"/>
    <property type="match status" value="1"/>
</dbReference>
<name>A0AB36K4D5_9GAMM</name>
<comment type="caution">
    <text evidence="3">The sequence shown here is derived from an EMBL/GenBank/DDBJ whole genome shotgun (WGS) entry which is preliminary data.</text>
</comment>
<keyword evidence="1" id="KW-0472">Membrane</keyword>
<protein>
    <submittedName>
        <fullName evidence="3">Cytochrome-c oxidase</fullName>
    </submittedName>
</protein>
<evidence type="ECO:0000313" key="3">
    <source>
        <dbReference type="EMBL" id="OOE42709.1"/>
    </source>
</evidence>
<dbReference type="InterPro" id="IPR008621">
    <property type="entry name" value="Cbb3-typ_cyt_oxidase_comp"/>
</dbReference>
<feature type="transmembrane region" description="Helical" evidence="1">
    <location>
        <begin position="6"/>
        <end position="26"/>
    </location>
</feature>
<keyword evidence="5" id="KW-1185">Reference proteome</keyword>
<keyword evidence="1" id="KW-1133">Transmembrane helix</keyword>
<proteinExistence type="predicted"/>
<dbReference type="Proteomes" id="UP000188726">
    <property type="component" value="Unassembled WGS sequence"/>
</dbReference>
<dbReference type="Proteomes" id="UP000189021">
    <property type="component" value="Unassembled WGS sequence"/>
</dbReference>
<evidence type="ECO:0000313" key="2">
    <source>
        <dbReference type="EMBL" id="OOE41547.1"/>
    </source>
</evidence>
<evidence type="ECO:0000313" key="5">
    <source>
        <dbReference type="Proteomes" id="UP000189021"/>
    </source>
</evidence>
<evidence type="ECO:0000313" key="4">
    <source>
        <dbReference type="Proteomes" id="UP000188726"/>
    </source>
</evidence>
<evidence type="ECO:0000256" key="1">
    <source>
        <dbReference type="SAM" id="Phobius"/>
    </source>
</evidence>
<dbReference type="RefSeq" id="WP_077459068.1">
    <property type="nucleotide sequence ID" value="NZ_CP040021.1"/>
</dbReference>
<accession>A0AB36K4D5</accession>
<dbReference type="GeneID" id="89609281"/>
<sequence length="60" mass="7042">MDIGTFHSIWTVVLFVSFIGIVVWAYSKRRKKHFDEAANLIFDDEENNQDKSNHKTGDNR</sequence>
<dbReference type="EMBL" id="MUEK01000001">
    <property type="protein sequence ID" value="OOE41547.1"/>
    <property type="molecule type" value="Genomic_DNA"/>
</dbReference>
<organism evidence="3 4">
    <name type="scientific">Salinivibrio kushneri</name>
    <dbReference type="NCBI Taxonomy" id="1908198"/>
    <lineage>
        <taxon>Bacteria</taxon>
        <taxon>Pseudomonadati</taxon>
        <taxon>Pseudomonadota</taxon>
        <taxon>Gammaproteobacteria</taxon>
        <taxon>Vibrionales</taxon>
        <taxon>Vibrionaceae</taxon>
        <taxon>Salinivibrio</taxon>
    </lineage>
</organism>